<dbReference type="SUPFAM" id="SSF159238">
    <property type="entry name" value="SO1590-like"/>
    <property type="match status" value="1"/>
</dbReference>
<accession>A0A918MWR6</accession>
<sequence>MQITNSFDVKLNPTDTYATGLEGNQLGRMTLDKTFHGALDASSQGEMLSVMTGVQGAAGYVAIEQVNGSLAGKKGTFVLQHFGIMQDGEDYLKLEVVPGSGTGELTGLTGTMNIEIKGGQHYYTFDYELADH</sequence>
<dbReference type="AlphaFoldDB" id="A0A918MWR6"/>
<dbReference type="RefSeq" id="WP_189404095.1">
    <property type="nucleotide sequence ID" value="NZ_BMXP01000002.1"/>
</dbReference>
<gene>
    <name evidence="1" type="ORF">GCM10007391_10410</name>
</gene>
<organism evidence="1 2">
    <name type="scientific">Alteromonas halophila</name>
    <dbReference type="NCBI Taxonomy" id="516698"/>
    <lineage>
        <taxon>Bacteria</taxon>
        <taxon>Pseudomonadati</taxon>
        <taxon>Pseudomonadota</taxon>
        <taxon>Gammaproteobacteria</taxon>
        <taxon>Alteromonadales</taxon>
        <taxon>Alteromonadaceae</taxon>
        <taxon>Alteromonas/Salinimonas group</taxon>
        <taxon>Alteromonas</taxon>
    </lineage>
</organism>
<dbReference type="EMBL" id="BMXP01000002">
    <property type="protein sequence ID" value="GGW79538.1"/>
    <property type="molecule type" value="Genomic_DNA"/>
</dbReference>
<keyword evidence="2" id="KW-1185">Reference proteome</keyword>
<comment type="caution">
    <text evidence="1">The sequence shown here is derived from an EMBL/GenBank/DDBJ whole genome shotgun (WGS) entry which is preliminary data.</text>
</comment>
<name>A0A918MWR6_9ALTE</name>
<protein>
    <recommendedName>
        <fullName evidence="3">DUF3224 domain-containing protein</fullName>
    </recommendedName>
</protein>
<dbReference type="InterPro" id="IPR021607">
    <property type="entry name" value="DUF3224"/>
</dbReference>
<dbReference type="Pfam" id="PF11528">
    <property type="entry name" value="DUF3224"/>
    <property type="match status" value="1"/>
</dbReference>
<proteinExistence type="predicted"/>
<evidence type="ECO:0000313" key="1">
    <source>
        <dbReference type="EMBL" id="GGW79538.1"/>
    </source>
</evidence>
<dbReference type="InterPro" id="IPR023159">
    <property type="entry name" value="SO1590-like_sf"/>
</dbReference>
<reference evidence="1" key="2">
    <citation type="submission" date="2020-09" db="EMBL/GenBank/DDBJ databases">
        <authorList>
            <person name="Sun Q."/>
            <person name="Kim S."/>
        </authorList>
    </citation>
    <scope>NUCLEOTIDE SEQUENCE</scope>
    <source>
        <strain evidence="1">KCTC 22164</strain>
    </source>
</reference>
<dbReference type="Gene3D" id="2.40.350.10">
    <property type="entry name" value="SO1590-like"/>
    <property type="match status" value="1"/>
</dbReference>
<dbReference type="Proteomes" id="UP000631300">
    <property type="component" value="Unassembled WGS sequence"/>
</dbReference>
<evidence type="ECO:0000313" key="2">
    <source>
        <dbReference type="Proteomes" id="UP000631300"/>
    </source>
</evidence>
<evidence type="ECO:0008006" key="3">
    <source>
        <dbReference type="Google" id="ProtNLM"/>
    </source>
</evidence>
<reference evidence="1" key="1">
    <citation type="journal article" date="2014" name="Int. J. Syst. Evol. Microbiol.">
        <title>Complete genome sequence of Corynebacterium casei LMG S-19264T (=DSM 44701T), isolated from a smear-ripened cheese.</title>
        <authorList>
            <consortium name="US DOE Joint Genome Institute (JGI-PGF)"/>
            <person name="Walter F."/>
            <person name="Albersmeier A."/>
            <person name="Kalinowski J."/>
            <person name="Ruckert C."/>
        </authorList>
    </citation>
    <scope>NUCLEOTIDE SEQUENCE</scope>
    <source>
        <strain evidence="1">KCTC 22164</strain>
    </source>
</reference>